<organism evidence="2 3">
    <name type="scientific">Cryphonectria parasitica (strain ATCC 38755 / EP155)</name>
    <dbReference type="NCBI Taxonomy" id="660469"/>
    <lineage>
        <taxon>Eukaryota</taxon>
        <taxon>Fungi</taxon>
        <taxon>Dikarya</taxon>
        <taxon>Ascomycota</taxon>
        <taxon>Pezizomycotina</taxon>
        <taxon>Sordariomycetes</taxon>
        <taxon>Sordariomycetidae</taxon>
        <taxon>Diaporthales</taxon>
        <taxon>Cryphonectriaceae</taxon>
        <taxon>Cryphonectria-Endothia species complex</taxon>
        <taxon>Cryphonectria</taxon>
    </lineage>
</organism>
<feature type="region of interest" description="Disordered" evidence="1">
    <location>
        <begin position="613"/>
        <end position="660"/>
    </location>
</feature>
<protein>
    <recommendedName>
        <fullName evidence="4">PH domain-containing protein</fullName>
    </recommendedName>
</protein>
<dbReference type="RefSeq" id="XP_040782222.1">
    <property type="nucleotide sequence ID" value="XM_040920114.1"/>
</dbReference>
<dbReference type="InterPro" id="IPR029071">
    <property type="entry name" value="Ubiquitin-like_domsf"/>
</dbReference>
<feature type="compositionally biased region" description="Polar residues" evidence="1">
    <location>
        <begin position="12"/>
        <end position="21"/>
    </location>
</feature>
<feature type="region of interest" description="Disordered" evidence="1">
    <location>
        <begin position="882"/>
        <end position="920"/>
    </location>
</feature>
<feature type="compositionally biased region" description="Basic and acidic residues" evidence="1">
    <location>
        <begin position="736"/>
        <end position="751"/>
    </location>
</feature>
<feature type="compositionally biased region" description="Basic and acidic residues" evidence="1">
    <location>
        <begin position="145"/>
        <end position="156"/>
    </location>
</feature>
<dbReference type="Proteomes" id="UP000803844">
    <property type="component" value="Unassembled WGS sequence"/>
</dbReference>
<evidence type="ECO:0000313" key="2">
    <source>
        <dbReference type="EMBL" id="KAF3771261.1"/>
    </source>
</evidence>
<dbReference type="EMBL" id="MU032344">
    <property type="protein sequence ID" value="KAF3771261.1"/>
    <property type="molecule type" value="Genomic_DNA"/>
</dbReference>
<proteinExistence type="predicted"/>
<dbReference type="GeneID" id="63837243"/>
<feature type="region of interest" description="Disordered" evidence="1">
    <location>
        <begin position="692"/>
        <end position="790"/>
    </location>
</feature>
<evidence type="ECO:0000313" key="3">
    <source>
        <dbReference type="Proteomes" id="UP000803844"/>
    </source>
</evidence>
<name>A0A9P5CVQ7_CRYP1</name>
<feature type="region of interest" description="Disordered" evidence="1">
    <location>
        <begin position="846"/>
        <end position="870"/>
    </location>
</feature>
<sequence length="976" mass="106707">MSTVTGKGFRFSKSQGESLSEQRGVMVRQLSQQSEDADSLALRATFGSPAWRKRARTQGDMDRPDSPDLSPHYPLPFVPPLPPSHKEHGDTTRPKAAVMPSSPIFVATTSPIPLATRPSSRTASSKFSSSTTIAVPQDVTMNDGRGQENDPEKPNKFEAYEKQGCPLMGEQQNQPSNALQTKTELILAEQRSLAMVKLHKQLTATQGVASFPRQIAANGVLKAPVLEKIGFFHRARRSPATPSPESSTTTSVDSSCAQSMSSFWSPMNAVEPGSQLVTPPSSPKSATCAHNGYVKVFYQSEYAKIGVSETTDTVDALRQAAEAMNNPLNTAASIMFECYAPLGLERRLRRYERIQEVIDSWPNDSQNSLLIRQAWGPASNKDLDISSVAVGEAPTTFILQLYHCSRPGKWQKRWVTLLGDGQMLSSRTPDLSLGRDCQRLCDLSEYDIYTVMSETSTLKDDMKAKNGRANLVKNIKPPKRYCFAVKSQLKPTTYPTTTSYTHFFSTEDVATARKFYTLVHAWRSWYMVKARQNMQRRRLMDTAMDTVPQITPVKHVPQKSISHLKISPGHRIRVSVDETPYTIGEFQPLVDLERFNKPADEFGKDWIEDPRHSLLLPMTPGADSGVSMTKPSTSGLTKLEQDEGLDGGGSPSEQRRKRRDKKRCLALIENGESSGAAQANIAIAVTEPLTPSTLRTRSDASWYSTAETQATEPEEPSPPSMPKAEPSPWLPSAAEHTAKVKAEQARLERLHSRPATPQRPTASHDNVGRGLAHPGSLINRRGGRLRDPSQSILSGNLEVHYRAASQWAESSSCHPGSRSPRFLEVPGGGSGGFCHVRSLASMNSMPTLTELPGPNNSSNNKRGGPVPPVPTCPALWRNQSLSACHRPPTSHGEKPGARQQLRARSGSMNSMRRGYSGAGAGAPGCGEPLPPMPPVPLHLRPSVREGVAVAAGGRSPAMLREVGRSMTVRPQSNAQW</sequence>
<feature type="compositionally biased region" description="Low complexity" evidence="1">
    <location>
        <begin position="119"/>
        <end position="132"/>
    </location>
</feature>
<gene>
    <name evidence="2" type="ORF">M406DRAFT_326650</name>
</gene>
<dbReference type="PANTHER" id="PTHR38700:SF1">
    <property type="entry name" value="PH DOMAIN-CONTAINING PROTEIN"/>
    <property type="match status" value="1"/>
</dbReference>
<dbReference type="SUPFAM" id="SSF54236">
    <property type="entry name" value="Ubiquitin-like"/>
    <property type="match status" value="1"/>
</dbReference>
<comment type="caution">
    <text evidence="2">The sequence shown here is derived from an EMBL/GenBank/DDBJ whole genome shotgun (WGS) entry which is preliminary data.</text>
</comment>
<feature type="compositionally biased region" description="Polar residues" evidence="1">
    <location>
        <begin position="626"/>
        <end position="636"/>
    </location>
</feature>
<evidence type="ECO:0000256" key="1">
    <source>
        <dbReference type="SAM" id="MobiDB-lite"/>
    </source>
</evidence>
<feature type="compositionally biased region" description="Pro residues" evidence="1">
    <location>
        <begin position="73"/>
        <end position="83"/>
    </location>
</feature>
<feature type="region of interest" description="Disordered" evidence="1">
    <location>
        <begin position="112"/>
        <end position="156"/>
    </location>
</feature>
<dbReference type="Gene3D" id="3.10.20.90">
    <property type="entry name" value="Phosphatidylinositol 3-kinase Catalytic Subunit, Chain A, domain 1"/>
    <property type="match status" value="1"/>
</dbReference>
<dbReference type="AlphaFoldDB" id="A0A9P5CVQ7"/>
<evidence type="ECO:0008006" key="4">
    <source>
        <dbReference type="Google" id="ProtNLM"/>
    </source>
</evidence>
<dbReference type="Gene3D" id="2.30.29.30">
    <property type="entry name" value="Pleckstrin-homology domain (PH domain)/Phosphotyrosine-binding domain (PTB)"/>
    <property type="match status" value="1"/>
</dbReference>
<keyword evidence="3" id="KW-1185">Reference proteome</keyword>
<accession>A0A9P5CVQ7</accession>
<reference evidence="2" key="1">
    <citation type="journal article" date="2020" name="Phytopathology">
        <title>Genome sequence of the chestnut blight fungus Cryphonectria parasitica EP155: A fundamental resource for an archetypical invasive plant pathogen.</title>
        <authorList>
            <person name="Crouch J.A."/>
            <person name="Dawe A."/>
            <person name="Aerts A."/>
            <person name="Barry K."/>
            <person name="Churchill A.C.L."/>
            <person name="Grimwood J."/>
            <person name="Hillman B."/>
            <person name="Milgroom M.G."/>
            <person name="Pangilinan J."/>
            <person name="Smith M."/>
            <person name="Salamov A."/>
            <person name="Schmutz J."/>
            <person name="Yadav J."/>
            <person name="Grigoriev I.V."/>
            <person name="Nuss D."/>
        </authorList>
    </citation>
    <scope>NUCLEOTIDE SEQUENCE</scope>
    <source>
        <strain evidence="2">EP155</strain>
    </source>
</reference>
<dbReference type="PANTHER" id="PTHR38700">
    <property type="entry name" value="YALI0E22418P"/>
    <property type="match status" value="1"/>
</dbReference>
<feature type="compositionally biased region" description="Basic and acidic residues" evidence="1">
    <location>
        <begin position="57"/>
        <end position="66"/>
    </location>
</feature>
<feature type="compositionally biased region" description="Polar residues" evidence="1">
    <location>
        <begin position="692"/>
        <end position="703"/>
    </location>
</feature>
<dbReference type="InterPro" id="IPR011993">
    <property type="entry name" value="PH-like_dom_sf"/>
</dbReference>
<feature type="region of interest" description="Disordered" evidence="1">
    <location>
        <begin position="1"/>
        <end position="99"/>
    </location>
</feature>
<dbReference type="OrthoDB" id="43122at2759"/>
<feature type="compositionally biased region" description="Basic and acidic residues" evidence="1">
    <location>
        <begin position="84"/>
        <end position="93"/>
    </location>
</feature>